<keyword evidence="2" id="KW-1015">Disulfide bond</keyword>
<dbReference type="SUPFAM" id="SSF56300">
    <property type="entry name" value="Metallo-dependent phosphatases"/>
    <property type="match status" value="1"/>
</dbReference>
<keyword evidence="1" id="KW-0378">Hydrolase</keyword>
<reference evidence="5" key="3">
    <citation type="submission" date="2025-09" db="UniProtKB">
        <authorList>
            <consortium name="Ensembl"/>
        </authorList>
    </citation>
    <scope>IDENTIFICATION</scope>
</reference>
<proteinExistence type="predicted"/>
<keyword evidence="6" id="KW-1185">Reference proteome</keyword>
<dbReference type="GO" id="GO:0005615">
    <property type="term" value="C:extracellular space"/>
    <property type="evidence" value="ECO:0007669"/>
    <property type="project" value="TreeGrafter"/>
</dbReference>
<protein>
    <recommendedName>
        <fullName evidence="4">Saposin B-type domain-containing protein</fullName>
    </recommendedName>
</protein>
<dbReference type="AlphaFoldDB" id="H2Y639"/>
<dbReference type="InterPro" id="IPR029052">
    <property type="entry name" value="Metallo-depent_PP-like"/>
</dbReference>
<dbReference type="PANTHER" id="PTHR10340">
    <property type="entry name" value="SPHINGOMYELIN PHOSPHODIESTERASE"/>
    <property type="match status" value="1"/>
</dbReference>
<dbReference type="PANTHER" id="PTHR10340:SF34">
    <property type="entry name" value="SPHINGOMYELIN PHOSPHODIESTERASE"/>
    <property type="match status" value="1"/>
</dbReference>
<evidence type="ECO:0000313" key="5">
    <source>
        <dbReference type="Ensembl" id="ENSCSAVP00000000787.1"/>
    </source>
</evidence>
<dbReference type="GO" id="GO:0061750">
    <property type="term" value="F:acid sphingomyelin phosphodiesterase activity"/>
    <property type="evidence" value="ECO:0007669"/>
    <property type="project" value="TreeGrafter"/>
</dbReference>
<dbReference type="STRING" id="51511.ENSCSAVP00000000787"/>
<dbReference type="GeneTree" id="ENSGT00950000183182"/>
<reference evidence="5" key="2">
    <citation type="submission" date="2025-08" db="UniProtKB">
        <authorList>
            <consortium name="Ensembl"/>
        </authorList>
    </citation>
    <scope>IDENTIFICATION</scope>
</reference>
<dbReference type="Proteomes" id="UP000007875">
    <property type="component" value="Unassembled WGS sequence"/>
</dbReference>
<dbReference type="PROSITE" id="PS50015">
    <property type="entry name" value="SAP_B"/>
    <property type="match status" value="1"/>
</dbReference>
<dbReference type="GO" id="GO:0006685">
    <property type="term" value="P:sphingomyelin catabolic process"/>
    <property type="evidence" value="ECO:0007669"/>
    <property type="project" value="TreeGrafter"/>
</dbReference>
<dbReference type="InterPro" id="IPR008139">
    <property type="entry name" value="SaposinB_dom"/>
</dbReference>
<reference evidence="6" key="1">
    <citation type="submission" date="2003-08" db="EMBL/GenBank/DDBJ databases">
        <authorList>
            <person name="Birren B."/>
            <person name="Nusbaum C."/>
            <person name="Abebe A."/>
            <person name="Abouelleil A."/>
            <person name="Adekoya E."/>
            <person name="Ait-zahra M."/>
            <person name="Allen N."/>
            <person name="Allen T."/>
            <person name="An P."/>
            <person name="Anderson M."/>
            <person name="Anderson S."/>
            <person name="Arachchi H."/>
            <person name="Armbruster J."/>
            <person name="Bachantsang P."/>
            <person name="Baldwin J."/>
            <person name="Barry A."/>
            <person name="Bayul T."/>
            <person name="Blitshsteyn B."/>
            <person name="Bloom T."/>
            <person name="Blye J."/>
            <person name="Boguslavskiy L."/>
            <person name="Borowsky M."/>
            <person name="Boukhgalter B."/>
            <person name="Brunache A."/>
            <person name="Butler J."/>
            <person name="Calixte N."/>
            <person name="Calvo S."/>
            <person name="Camarata J."/>
            <person name="Campo K."/>
            <person name="Chang J."/>
            <person name="Cheshatsang Y."/>
            <person name="Citroen M."/>
            <person name="Collymore A."/>
            <person name="Considine T."/>
            <person name="Cook A."/>
            <person name="Cooke P."/>
            <person name="Corum B."/>
            <person name="Cuomo C."/>
            <person name="David R."/>
            <person name="Dawoe T."/>
            <person name="Degray S."/>
            <person name="Dodge S."/>
            <person name="Dooley K."/>
            <person name="Dorje P."/>
            <person name="Dorjee K."/>
            <person name="Dorris L."/>
            <person name="Duffey N."/>
            <person name="Dupes A."/>
            <person name="Elkins T."/>
            <person name="Engels R."/>
            <person name="Erickson J."/>
            <person name="Farina A."/>
            <person name="Faro S."/>
            <person name="Ferreira P."/>
            <person name="Fischer H."/>
            <person name="Fitzgerald M."/>
            <person name="Foley K."/>
            <person name="Gage D."/>
            <person name="Galagan J."/>
            <person name="Gearin G."/>
            <person name="Gnerre S."/>
            <person name="Gnirke A."/>
            <person name="Goyette A."/>
            <person name="Graham J."/>
            <person name="Grandbois E."/>
            <person name="Gyaltsen K."/>
            <person name="Hafez N."/>
            <person name="Hagopian D."/>
            <person name="Hagos B."/>
            <person name="Hall J."/>
            <person name="Hatcher B."/>
            <person name="Heller A."/>
            <person name="Higgins H."/>
            <person name="Honan T."/>
            <person name="Horn A."/>
            <person name="Houde N."/>
            <person name="Hughes L."/>
            <person name="Hulme W."/>
            <person name="Husby E."/>
            <person name="Iliev I."/>
            <person name="Jaffe D."/>
            <person name="Jones C."/>
            <person name="Kamal M."/>
            <person name="Kamat A."/>
            <person name="Kamvysselis M."/>
            <person name="Karlsson E."/>
            <person name="Kells C."/>
            <person name="Kieu A."/>
            <person name="Kisner P."/>
            <person name="Kodira C."/>
            <person name="Kulbokas E."/>
            <person name="Labutti K."/>
            <person name="Lama D."/>
            <person name="Landers T."/>
            <person name="Leger J."/>
            <person name="Levine S."/>
            <person name="Lewis D."/>
            <person name="Lewis T."/>
            <person name="Lindblad-toh K."/>
            <person name="Liu X."/>
            <person name="Lokyitsang T."/>
            <person name="Lokyitsang Y."/>
            <person name="Lucien O."/>
            <person name="Lui A."/>
            <person name="Ma L.J."/>
            <person name="Mabbitt R."/>
            <person name="Macdonald J."/>
            <person name="Maclean C."/>
            <person name="Major J."/>
            <person name="Manning J."/>
            <person name="Marabella R."/>
            <person name="Maru K."/>
            <person name="Matthews C."/>
            <person name="Mauceli E."/>
            <person name="Mccarthy M."/>
            <person name="Mcdonough S."/>
            <person name="Mcghee T."/>
            <person name="Meldrim J."/>
            <person name="Meneus L."/>
            <person name="Mesirov J."/>
            <person name="Mihalev A."/>
            <person name="Mihova T."/>
            <person name="Mikkelsen T."/>
            <person name="Mlenga V."/>
            <person name="Moru K."/>
            <person name="Mozes J."/>
            <person name="Mulrain L."/>
            <person name="Munson G."/>
            <person name="Naylor J."/>
            <person name="Newes C."/>
            <person name="Nguyen C."/>
            <person name="Nguyen N."/>
            <person name="Nguyen T."/>
            <person name="Nicol R."/>
            <person name="Nielsen C."/>
            <person name="Nizzari M."/>
            <person name="Norbu C."/>
            <person name="Norbu N."/>
            <person name="O'donnell P."/>
            <person name="Okoawo O."/>
            <person name="O'leary S."/>
            <person name="Omotosho B."/>
            <person name="O'neill K."/>
            <person name="Osman S."/>
            <person name="Parker S."/>
            <person name="Perrin D."/>
            <person name="Phunkhang P."/>
            <person name="Piqani B."/>
            <person name="Purcell S."/>
            <person name="Rachupka T."/>
            <person name="Ramasamy U."/>
            <person name="Rameau R."/>
            <person name="Ray V."/>
            <person name="Raymond C."/>
            <person name="Retta R."/>
            <person name="Richardson S."/>
            <person name="Rise C."/>
            <person name="Rodriguez J."/>
            <person name="Rogers J."/>
            <person name="Rogov P."/>
            <person name="Rutman M."/>
            <person name="Schupbach R."/>
            <person name="Seaman C."/>
            <person name="Settipalli S."/>
            <person name="Sharpe T."/>
            <person name="Sheridan J."/>
            <person name="Sherpa N."/>
            <person name="Shi J."/>
            <person name="Smirnov S."/>
            <person name="Smith C."/>
            <person name="Sougnez C."/>
            <person name="Spencer B."/>
            <person name="Stalker J."/>
            <person name="Stange-thomann N."/>
            <person name="Stavropoulos S."/>
            <person name="Stetson K."/>
            <person name="Stone C."/>
            <person name="Stone S."/>
            <person name="Stubbs M."/>
            <person name="Talamas J."/>
            <person name="Tchuinga P."/>
            <person name="Tenzing P."/>
            <person name="Tesfaye S."/>
            <person name="Theodore J."/>
            <person name="Thoulutsang Y."/>
            <person name="Topham K."/>
            <person name="Towey S."/>
            <person name="Tsamla T."/>
            <person name="Tsomo N."/>
            <person name="Vallee D."/>
            <person name="Vassiliev H."/>
            <person name="Venkataraman V."/>
            <person name="Vinson J."/>
            <person name="Vo A."/>
            <person name="Wade C."/>
            <person name="Wang S."/>
            <person name="Wangchuk T."/>
            <person name="Wangdi T."/>
            <person name="Whittaker C."/>
            <person name="Wilkinson J."/>
            <person name="Wu Y."/>
            <person name="Wyman D."/>
            <person name="Yadav S."/>
            <person name="Yang S."/>
            <person name="Yang X."/>
            <person name="Yeager S."/>
            <person name="Yee E."/>
            <person name="Young G."/>
            <person name="Zainoun J."/>
            <person name="Zembeck L."/>
            <person name="Zimmer A."/>
            <person name="Zody M."/>
            <person name="Lander E."/>
        </authorList>
    </citation>
    <scope>NUCLEOTIDE SEQUENCE [LARGE SCALE GENOMIC DNA]</scope>
</reference>
<dbReference type="GO" id="GO:0016020">
    <property type="term" value="C:membrane"/>
    <property type="evidence" value="ECO:0007669"/>
    <property type="project" value="GOC"/>
</dbReference>
<dbReference type="GO" id="GO:0005764">
    <property type="term" value="C:lysosome"/>
    <property type="evidence" value="ECO:0007669"/>
    <property type="project" value="TreeGrafter"/>
</dbReference>
<dbReference type="HOGENOM" id="CLU_083795_0_0_1"/>
<dbReference type="OMA" id="CKGAYSI"/>
<sequence>MAKAKQHKITAEMTSKCSACIFLVNYEKMRVKEDPSTIERLGEVVEEGCELFRLESSRICKGAYSIFGAEARSVLTQVDLSAESICGICLPYFCPDIPDSREVKNKSNWSISLPPPSRKLKSNTKLSKMPINVLKVLHLSDIHMDLKYKVGSNADCTEPLCCRTMDGGDKPSIIDPIKGETTKPRILNATQKAWKWGDYRKCDLPWWTVNNLLQQLSRKHTFDYIIWTGD</sequence>
<organism evidence="5 6">
    <name type="scientific">Ciona savignyi</name>
    <name type="common">Pacific transparent sea squirt</name>
    <dbReference type="NCBI Taxonomy" id="51511"/>
    <lineage>
        <taxon>Eukaryota</taxon>
        <taxon>Metazoa</taxon>
        <taxon>Chordata</taxon>
        <taxon>Tunicata</taxon>
        <taxon>Ascidiacea</taxon>
        <taxon>Phlebobranchia</taxon>
        <taxon>Cionidae</taxon>
        <taxon>Ciona</taxon>
    </lineage>
</organism>
<dbReference type="SUPFAM" id="SSF47862">
    <property type="entry name" value="Saposin"/>
    <property type="match status" value="1"/>
</dbReference>
<dbReference type="eggNOG" id="KOG3770">
    <property type="taxonomic scope" value="Eukaryota"/>
</dbReference>
<feature type="domain" description="Saposin B-type" evidence="4">
    <location>
        <begin position="13"/>
        <end position="98"/>
    </location>
</feature>
<evidence type="ECO:0000313" key="6">
    <source>
        <dbReference type="Proteomes" id="UP000007875"/>
    </source>
</evidence>
<dbReference type="Ensembl" id="ENSCSAVT00000000796.1">
    <property type="protein sequence ID" value="ENSCSAVP00000000787.1"/>
    <property type="gene ID" value="ENSCSAVG00000000447.1"/>
</dbReference>
<accession>H2Y639</accession>
<dbReference type="GO" id="GO:0046513">
    <property type="term" value="P:ceramide biosynthetic process"/>
    <property type="evidence" value="ECO:0007669"/>
    <property type="project" value="TreeGrafter"/>
</dbReference>
<name>H2Y639_CIOSA</name>
<dbReference type="InterPro" id="IPR011001">
    <property type="entry name" value="Saposin-like"/>
</dbReference>
<evidence type="ECO:0000256" key="2">
    <source>
        <dbReference type="ARBA" id="ARBA00023157"/>
    </source>
</evidence>
<dbReference type="InParanoid" id="H2Y639"/>
<evidence type="ECO:0000256" key="1">
    <source>
        <dbReference type="ARBA" id="ARBA00022801"/>
    </source>
</evidence>
<evidence type="ECO:0000259" key="4">
    <source>
        <dbReference type="PROSITE" id="PS50015"/>
    </source>
</evidence>
<evidence type="ECO:0000256" key="3">
    <source>
        <dbReference type="ARBA" id="ARBA00023180"/>
    </source>
</evidence>
<keyword evidence="3" id="KW-0325">Glycoprotein</keyword>